<dbReference type="Proteomes" id="UP000783863">
    <property type="component" value="Unassembled WGS sequence"/>
</dbReference>
<comment type="caution">
    <text evidence="1">The sequence shown here is derived from an EMBL/GenBank/DDBJ whole genome shotgun (WGS) entry which is preliminary data.</text>
</comment>
<organism evidence="1 2">
    <name type="scientific">Haloarcula salinisoli</name>
    <dbReference type="NCBI Taxonomy" id="2487746"/>
    <lineage>
        <taxon>Archaea</taxon>
        <taxon>Methanobacteriati</taxon>
        <taxon>Methanobacteriota</taxon>
        <taxon>Stenosarchaea group</taxon>
        <taxon>Halobacteria</taxon>
        <taxon>Halobacteriales</taxon>
        <taxon>Haloarculaceae</taxon>
        <taxon>Haloarcula</taxon>
    </lineage>
</organism>
<dbReference type="AlphaFoldDB" id="A0A8J7YBY8"/>
<name>A0A8J7YBY8_9EURY</name>
<dbReference type="RefSeq" id="WP_220586979.1">
    <property type="nucleotide sequence ID" value="NZ_RKLQ01000001.1"/>
</dbReference>
<evidence type="ECO:0000313" key="1">
    <source>
        <dbReference type="EMBL" id="MBX0302747.1"/>
    </source>
</evidence>
<evidence type="ECO:0000313" key="2">
    <source>
        <dbReference type="Proteomes" id="UP000783863"/>
    </source>
</evidence>
<keyword evidence="2" id="KW-1185">Reference proteome</keyword>
<sequence length="123" mass="13384">MNCPRCGGTLTRYRLGERETVGCQECEYVGVTVDHTAEHGPPESWDDAIDRFEEQGQSVAKIRREDLPVDVPAAAESTGEQLINGMGDELVEDGDLVFPVFDEAVSDDETAARENGESADATH</sequence>
<reference evidence="1" key="1">
    <citation type="submission" date="2021-06" db="EMBL/GenBank/DDBJ databases">
        <title>Halomicroarcula sp. F24A a new haloarchaeum isolated from saline soil.</title>
        <authorList>
            <person name="Duran-Viseras A."/>
            <person name="Sanchez-Porro C."/>
            <person name="Ventosa A."/>
        </authorList>
    </citation>
    <scope>NUCLEOTIDE SEQUENCE</scope>
    <source>
        <strain evidence="1">F24A</strain>
    </source>
</reference>
<protein>
    <submittedName>
        <fullName evidence="1">Uncharacterized protein</fullName>
    </submittedName>
</protein>
<proteinExistence type="predicted"/>
<accession>A0A8J7YBY8</accession>
<gene>
    <name evidence="1" type="ORF">EGD98_03565</name>
</gene>
<dbReference type="EMBL" id="RKLQ01000001">
    <property type="protein sequence ID" value="MBX0302747.1"/>
    <property type="molecule type" value="Genomic_DNA"/>
</dbReference>